<protein>
    <submittedName>
        <fullName evidence="2">Uncharacterized protein</fullName>
    </submittedName>
</protein>
<dbReference type="AlphaFoldDB" id="A0A654ES65"/>
<proteinExistence type="predicted"/>
<evidence type="ECO:0000313" key="3">
    <source>
        <dbReference type="Proteomes" id="UP000426265"/>
    </source>
</evidence>
<feature type="region of interest" description="Disordered" evidence="1">
    <location>
        <begin position="64"/>
        <end position="134"/>
    </location>
</feature>
<feature type="compositionally biased region" description="Basic and acidic residues" evidence="1">
    <location>
        <begin position="75"/>
        <end position="113"/>
    </location>
</feature>
<evidence type="ECO:0000313" key="2">
    <source>
        <dbReference type="EMBL" id="VYS52134.1"/>
    </source>
</evidence>
<reference evidence="2 3" key="1">
    <citation type="submission" date="2019-11" db="EMBL/GenBank/DDBJ databases">
        <authorList>
            <person name="Jiao W.-B."/>
            <person name="Schneeberger K."/>
        </authorList>
    </citation>
    <scope>NUCLEOTIDE SEQUENCE [LARGE SCALE GENOMIC DNA]</scope>
    <source>
        <strain evidence="3">cv. An-1</strain>
    </source>
</reference>
<dbReference type="EMBL" id="CACRSJ010000105">
    <property type="protein sequence ID" value="VYS52134.1"/>
    <property type="molecule type" value="Genomic_DNA"/>
</dbReference>
<name>A0A654ES65_ARATH</name>
<dbReference type="Proteomes" id="UP000426265">
    <property type="component" value="Unassembled WGS sequence"/>
</dbReference>
<organism evidence="2 3">
    <name type="scientific">Arabidopsis thaliana</name>
    <name type="common">Mouse-ear cress</name>
    <dbReference type="NCBI Taxonomy" id="3702"/>
    <lineage>
        <taxon>Eukaryota</taxon>
        <taxon>Viridiplantae</taxon>
        <taxon>Streptophyta</taxon>
        <taxon>Embryophyta</taxon>
        <taxon>Tracheophyta</taxon>
        <taxon>Spermatophyta</taxon>
        <taxon>Magnoliopsida</taxon>
        <taxon>eudicotyledons</taxon>
        <taxon>Gunneridae</taxon>
        <taxon>Pentapetalae</taxon>
        <taxon>rosids</taxon>
        <taxon>malvids</taxon>
        <taxon>Brassicales</taxon>
        <taxon>Brassicaceae</taxon>
        <taxon>Camelineae</taxon>
        <taxon>Arabidopsis</taxon>
    </lineage>
</organism>
<evidence type="ECO:0000256" key="1">
    <source>
        <dbReference type="SAM" id="MobiDB-lite"/>
    </source>
</evidence>
<gene>
    <name evidence="2" type="ORF">AN1_LOCUS7597</name>
</gene>
<accession>A0A654ES65</accession>
<sequence length="134" mass="14896">MVITLSHGVHNHGLEKIDTRLGQKKKVGPLGKTLVSLWNAKTGKGRGGNLKLAKTIAVTATSPVIGRSAGTVAGRDPKLRQSSKDDEDRPRSEVRWYKPLKEENKERKKRCEAAVKGSWNPDAGKQKLHRRRKN</sequence>